<name>A0A8J2KW31_9HEXA</name>
<evidence type="ECO:0000313" key="4">
    <source>
        <dbReference type="Proteomes" id="UP000708208"/>
    </source>
</evidence>
<evidence type="ECO:0000313" key="3">
    <source>
        <dbReference type="EMBL" id="CAG7733450.1"/>
    </source>
</evidence>
<gene>
    <name evidence="3" type="ORF">AFUS01_LOCUS21893</name>
</gene>
<accession>A0A8J2KW31</accession>
<proteinExistence type="predicted"/>
<protein>
    <submittedName>
        <fullName evidence="3">Uncharacterized protein</fullName>
    </submittedName>
</protein>
<dbReference type="AlphaFoldDB" id="A0A8J2KW31"/>
<keyword evidence="2" id="KW-0732">Signal</keyword>
<keyword evidence="4" id="KW-1185">Reference proteome</keyword>
<organism evidence="3 4">
    <name type="scientific">Allacma fusca</name>
    <dbReference type="NCBI Taxonomy" id="39272"/>
    <lineage>
        <taxon>Eukaryota</taxon>
        <taxon>Metazoa</taxon>
        <taxon>Ecdysozoa</taxon>
        <taxon>Arthropoda</taxon>
        <taxon>Hexapoda</taxon>
        <taxon>Collembola</taxon>
        <taxon>Symphypleona</taxon>
        <taxon>Sminthuridae</taxon>
        <taxon>Allacma</taxon>
    </lineage>
</organism>
<evidence type="ECO:0000256" key="1">
    <source>
        <dbReference type="SAM" id="MobiDB-lite"/>
    </source>
</evidence>
<feature type="chain" id="PRO_5035268181" evidence="2">
    <location>
        <begin position="21"/>
        <end position="93"/>
    </location>
</feature>
<feature type="signal peptide" evidence="2">
    <location>
        <begin position="1"/>
        <end position="20"/>
    </location>
</feature>
<reference evidence="3" key="1">
    <citation type="submission" date="2021-06" db="EMBL/GenBank/DDBJ databases">
        <authorList>
            <person name="Hodson N. C."/>
            <person name="Mongue J. A."/>
            <person name="Jaron S. K."/>
        </authorList>
    </citation>
    <scope>NUCLEOTIDE SEQUENCE</scope>
</reference>
<dbReference type="Proteomes" id="UP000708208">
    <property type="component" value="Unassembled WGS sequence"/>
</dbReference>
<dbReference type="EMBL" id="CAJVCH010249192">
    <property type="protein sequence ID" value="CAG7733450.1"/>
    <property type="molecule type" value="Genomic_DNA"/>
</dbReference>
<comment type="caution">
    <text evidence="3">The sequence shown here is derived from an EMBL/GenBank/DDBJ whole genome shotgun (WGS) entry which is preliminary data.</text>
</comment>
<sequence length="93" mass="10261">MKTLPILMILSFLALASVHGAFVYPIGDQYLRTLNRYLMVDSILTCFAGHNHNHKDGSATEATPPGKGHDHPKDTKKHGSGLFFGRGSWHSFP</sequence>
<evidence type="ECO:0000256" key="2">
    <source>
        <dbReference type="SAM" id="SignalP"/>
    </source>
</evidence>
<feature type="region of interest" description="Disordered" evidence="1">
    <location>
        <begin position="51"/>
        <end position="93"/>
    </location>
</feature>